<dbReference type="InterPro" id="IPR015943">
    <property type="entry name" value="WD40/YVTN_repeat-like_dom_sf"/>
</dbReference>
<dbReference type="PROSITE" id="PS50082">
    <property type="entry name" value="WD_REPEATS_2"/>
    <property type="match status" value="4"/>
</dbReference>
<name>A0A5M3YPH1_ASPTE</name>
<keyword evidence="5" id="KW-0677">Repeat</keyword>
<feature type="compositionally biased region" description="Basic and acidic residues" evidence="6">
    <location>
        <begin position="63"/>
        <end position="82"/>
    </location>
</feature>
<gene>
    <name evidence="7" type="ORF">ATEIFO6365_0001043100</name>
</gene>
<dbReference type="EMBL" id="BLJY01000001">
    <property type="protein sequence ID" value="GFF12208.1"/>
    <property type="molecule type" value="Genomic_DNA"/>
</dbReference>
<dbReference type="VEuPathDB" id="FungiDB:ATEG_09923"/>
<reference evidence="7 8" key="1">
    <citation type="submission" date="2020-01" db="EMBL/GenBank/DDBJ databases">
        <title>Aspergillus terreus IFO 6365 whole genome shotgun sequence.</title>
        <authorList>
            <person name="Kanamasa S."/>
            <person name="Takahashi H."/>
        </authorList>
    </citation>
    <scope>NUCLEOTIDE SEQUENCE [LARGE SCALE GENOMIC DNA]</scope>
    <source>
        <strain evidence="7 8">IFO 6365</strain>
    </source>
</reference>
<comment type="similarity">
    <text evidence="1">Belongs to the fungal fucose-specific lectin family.</text>
</comment>
<feature type="region of interest" description="Disordered" evidence="6">
    <location>
        <begin position="365"/>
        <end position="388"/>
    </location>
</feature>
<feature type="compositionally biased region" description="Basic and acidic residues" evidence="6">
    <location>
        <begin position="365"/>
        <end position="375"/>
    </location>
</feature>
<dbReference type="PANTHER" id="PTHR19848">
    <property type="entry name" value="WD40 REPEAT PROTEIN"/>
    <property type="match status" value="1"/>
</dbReference>
<dbReference type="OrthoDB" id="538223at2759"/>
<dbReference type="InterPro" id="IPR011659">
    <property type="entry name" value="WD40"/>
</dbReference>
<accession>A0A5M3YPH1</accession>
<dbReference type="AlphaFoldDB" id="A0A5M3YPH1"/>
<dbReference type="SMART" id="SM00320">
    <property type="entry name" value="WD40"/>
    <property type="match status" value="6"/>
</dbReference>
<sequence length="688" mass="76834">MDSTSLSAVTYERPNGQVAVHIYHQVNKTNGELSPDISNGWCISADVVAKDAKQCSPVAAIVDDSKQRTREPHNEPRWEDGKSPIPPVRLSPASKLAAVYDGQSIHLYYQAEDSSLRSLVFQGQNASWVSSDLLVSEAYPGTGLAAIRSRLFFQGTDKSIKYYYQNPELGWVRGKIPICELQIRAPIACVTWDNGHHEPGICLFTMDSMSRLIQMCRQFRAWNAVAPVGTEVVSLCTDGQFPGITALRNVSNKSTYVFYVTEGRFLAVFDMAANARVPLRIPVSGLGSERIGESDNWKRELEEAKRQRDSLESELRNATADRDKWNGEFEKERKEKELLSSELRNITEDRDKWRTEAERRQKQLLEERENQKDAAAKQQQGQTPTEEEQWVPQLILEGHSHHIICIAFSPNGKWIASGSYDKSMIIRDARAGTQVFRFTTTNPYATSAPFSPDGRSIAYTGSTSLWDPITGQERVRLQGNVVMNETIAFSPDGKLVASGYRTTIHVWDASTGILKQRLVKPGCEDVAVDTVRNIAFSPDGKTLASASWWNTVTLWNTMTWTMQRVLDLKTGYIHQVAFSPDGKLLATASSESRIRLWEVASGSERPSLNTSSGCVSYCVGFSPDGTFIAAGGNHRTVMIWDAKTGTLVKELDRHRSWRCVNCLMFSPDSKALAFGNHDGKIKVFAKNE</sequence>
<evidence type="ECO:0000256" key="3">
    <source>
        <dbReference type="ARBA" id="ARBA00022574"/>
    </source>
</evidence>
<dbReference type="InterPro" id="IPR036322">
    <property type="entry name" value="WD40_repeat_dom_sf"/>
</dbReference>
<dbReference type="Gene3D" id="2.130.10.10">
    <property type="entry name" value="YVTN repeat-like/Quinoprotein amine dehydrogenase"/>
    <property type="match status" value="2"/>
</dbReference>
<dbReference type="SUPFAM" id="SSF50978">
    <property type="entry name" value="WD40 repeat-like"/>
    <property type="match status" value="2"/>
</dbReference>
<protein>
    <recommendedName>
        <fullName evidence="2">Fucose-specific lectin</fullName>
    </recommendedName>
</protein>
<dbReference type="PANTHER" id="PTHR19848:SF8">
    <property type="entry name" value="F-BOX AND WD REPEAT DOMAIN CONTAINING 7"/>
    <property type="match status" value="1"/>
</dbReference>
<evidence type="ECO:0000256" key="6">
    <source>
        <dbReference type="SAM" id="MobiDB-lite"/>
    </source>
</evidence>
<keyword evidence="4" id="KW-0430">Lectin</keyword>
<keyword evidence="8" id="KW-1185">Reference proteome</keyword>
<dbReference type="PROSITE" id="PS50294">
    <property type="entry name" value="WD_REPEATS_REGION"/>
    <property type="match status" value="2"/>
</dbReference>
<dbReference type="CDD" id="cd00200">
    <property type="entry name" value="WD40"/>
    <property type="match status" value="1"/>
</dbReference>
<dbReference type="GO" id="GO:0030246">
    <property type="term" value="F:carbohydrate binding"/>
    <property type="evidence" value="ECO:0007669"/>
    <property type="project" value="UniProtKB-KW"/>
</dbReference>
<dbReference type="Gene3D" id="2.120.10.70">
    <property type="entry name" value="Fucose-specific lectin"/>
    <property type="match status" value="1"/>
</dbReference>
<evidence type="ECO:0000256" key="4">
    <source>
        <dbReference type="ARBA" id="ARBA00022734"/>
    </source>
</evidence>
<dbReference type="Pfam" id="PF07676">
    <property type="entry name" value="PD40"/>
    <property type="match status" value="1"/>
</dbReference>
<feature type="region of interest" description="Disordered" evidence="6">
    <location>
        <begin position="62"/>
        <end position="87"/>
    </location>
</feature>
<evidence type="ECO:0000313" key="8">
    <source>
        <dbReference type="Proteomes" id="UP000452235"/>
    </source>
</evidence>
<evidence type="ECO:0000256" key="1">
    <source>
        <dbReference type="ARBA" id="ARBA00009042"/>
    </source>
</evidence>
<evidence type="ECO:0000256" key="5">
    <source>
        <dbReference type="ARBA" id="ARBA00022737"/>
    </source>
</evidence>
<dbReference type="Proteomes" id="UP000452235">
    <property type="component" value="Unassembled WGS sequence"/>
</dbReference>
<keyword evidence="3" id="KW-0853">WD repeat</keyword>
<proteinExistence type="inferred from homology"/>
<dbReference type="Pfam" id="PF00400">
    <property type="entry name" value="WD40"/>
    <property type="match status" value="6"/>
</dbReference>
<dbReference type="Pfam" id="PF07938">
    <property type="entry name" value="Fungal_lectin"/>
    <property type="match status" value="1"/>
</dbReference>
<evidence type="ECO:0000313" key="7">
    <source>
        <dbReference type="EMBL" id="GFF12208.1"/>
    </source>
</evidence>
<comment type="caution">
    <text evidence="7">The sequence shown here is derived from an EMBL/GenBank/DDBJ whole genome shotgun (WGS) entry which is preliminary data.</text>
</comment>
<dbReference type="InterPro" id="IPR012475">
    <property type="entry name" value="Fungal_lectin"/>
</dbReference>
<evidence type="ECO:0000256" key="2">
    <source>
        <dbReference type="ARBA" id="ARBA00015560"/>
    </source>
</evidence>
<organism evidence="7 8">
    <name type="scientific">Aspergillus terreus</name>
    <dbReference type="NCBI Taxonomy" id="33178"/>
    <lineage>
        <taxon>Eukaryota</taxon>
        <taxon>Fungi</taxon>
        <taxon>Dikarya</taxon>
        <taxon>Ascomycota</taxon>
        <taxon>Pezizomycotina</taxon>
        <taxon>Eurotiomycetes</taxon>
        <taxon>Eurotiomycetidae</taxon>
        <taxon>Eurotiales</taxon>
        <taxon>Aspergillaceae</taxon>
        <taxon>Aspergillus</taxon>
        <taxon>Aspergillus subgen. Circumdati</taxon>
    </lineage>
</organism>
<dbReference type="InterPro" id="IPR001680">
    <property type="entry name" value="WD40_rpt"/>
</dbReference>